<feature type="chain" id="PRO_5044978391" description="Transmembrane 9 superfamily member" evidence="7">
    <location>
        <begin position="21"/>
        <end position="520"/>
    </location>
</feature>
<dbReference type="Proteomes" id="UP001189429">
    <property type="component" value="Unassembled WGS sequence"/>
</dbReference>
<evidence type="ECO:0000256" key="3">
    <source>
        <dbReference type="ARBA" id="ARBA00022692"/>
    </source>
</evidence>
<feature type="transmembrane region" description="Helical" evidence="7">
    <location>
        <begin position="318"/>
        <end position="341"/>
    </location>
</feature>
<organism evidence="8 9">
    <name type="scientific">Prorocentrum cordatum</name>
    <dbReference type="NCBI Taxonomy" id="2364126"/>
    <lineage>
        <taxon>Eukaryota</taxon>
        <taxon>Sar</taxon>
        <taxon>Alveolata</taxon>
        <taxon>Dinophyceae</taxon>
        <taxon>Prorocentrales</taxon>
        <taxon>Prorocentraceae</taxon>
        <taxon>Prorocentrum</taxon>
    </lineage>
</organism>
<comment type="caution">
    <text evidence="8">The sequence shown here is derived from an EMBL/GenBank/DDBJ whole genome shotgun (WGS) entry which is preliminary data.</text>
</comment>
<sequence>MGPRPGPAALLWLAGGAAQAFYLPGVAPREYLQGNYVELKVNKLTSAKTQLPYSFYTLPHCPPDELRHQAENLGEILVGDIIENSKYQIQMLENESCKVLCRRELRDEDRRTFRTMIDDEYLVNWLVDSLPAATRYADPRGTGYTFMNGFPVGTAQNGTYYVHNHVLLSLQFHSHPDLYEGYRVVGFEVQPSSLKQSVEGQGEAQKASCSGVPKFDLDGDRSIVYTYDVLWTWSDTRWASRWDTYLKMTAGKIHWFSLLNSLVVVFFLTGLVAMILLRTLCRDIAKYNEKVSAEQAAEESGWKLVHADVFRQPDRSKLFVASVGSGFQILLMSIVTLAFSLMGLLSPAHRGSLLQSMMLVFTLMGVSAGYVQARLYKVLNGEAWRQTTLLTAFLWPGAVFAVFFALNLLIWGQKSSGAVPFTTMFLLLALWFCVSVPLVFLGSWVAMRRATIELPVRTSAIARQIPEQSLLMRAHSRASSVAPCPSVPSSPSCSSSCPRCGSTSFITCLGSWLSCLSFCV</sequence>
<dbReference type="EMBL" id="CAUYUJ010017827">
    <property type="protein sequence ID" value="CAK0878238.1"/>
    <property type="molecule type" value="Genomic_DNA"/>
</dbReference>
<feature type="transmembrane region" description="Helical" evidence="7">
    <location>
        <begin position="392"/>
        <end position="412"/>
    </location>
</feature>
<evidence type="ECO:0000313" key="8">
    <source>
        <dbReference type="EMBL" id="CAK0878238.1"/>
    </source>
</evidence>
<name>A0ABN9VX81_9DINO</name>
<comment type="caution">
    <text evidence="7">Lacks conserved residue(s) required for the propagation of feature annotation.</text>
</comment>
<keyword evidence="4 7" id="KW-0732">Signal</keyword>
<comment type="subcellular location">
    <subcellularLocation>
        <location evidence="1">Membrane</location>
        <topology evidence="1">Multi-pass membrane protein</topology>
    </subcellularLocation>
</comment>
<keyword evidence="9" id="KW-1185">Reference proteome</keyword>
<protein>
    <recommendedName>
        <fullName evidence="7">Transmembrane 9 superfamily member</fullName>
    </recommendedName>
</protein>
<evidence type="ECO:0000256" key="2">
    <source>
        <dbReference type="ARBA" id="ARBA00005227"/>
    </source>
</evidence>
<proteinExistence type="inferred from homology"/>
<evidence type="ECO:0000256" key="6">
    <source>
        <dbReference type="ARBA" id="ARBA00023136"/>
    </source>
</evidence>
<gene>
    <name evidence="8" type="ORF">PCOR1329_LOCUS62068</name>
</gene>
<reference evidence="8" key="1">
    <citation type="submission" date="2023-10" db="EMBL/GenBank/DDBJ databases">
        <authorList>
            <person name="Chen Y."/>
            <person name="Shah S."/>
            <person name="Dougan E. K."/>
            <person name="Thang M."/>
            <person name="Chan C."/>
        </authorList>
    </citation>
    <scope>NUCLEOTIDE SEQUENCE [LARGE SCALE GENOMIC DNA]</scope>
</reference>
<keyword evidence="5 7" id="KW-1133">Transmembrane helix</keyword>
<feature type="transmembrane region" description="Helical" evidence="7">
    <location>
        <begin position="424"/>
        <end position="447"/>
    </location>
</feature>
<feature type="transmembrane region" description="Helical" evidence="7">
    <location>
        <begin position="255"/>
        <end position="277"/>
    </location>
</feature>
<accession>A0ABN9VX81</accession>
<evidence type="ECO:0000256" key="4">
    <source>
        <dbReference type="ARBA" id="ARBA00022729"/>
    </source>
</evidence>
<dbReference type="InterPro" id="IPR004240">
    <property type="entry name" value="EMP70"/>
</dbReference>
<feature type="transmembrane region" description="Helical" evidence="7">
    <location>
        <begin position="353"/>
        <end position="371"/>
    </location>
</feature>
<evidence type="ECO:0000256" key="1">
    <source>
        <dbReference type="ARBA" id="ARBA00004141"/>
    </source>
</evidence>
<dbReference type="PANTHER" id="PTHR10766">
    <property type="entry name" value="TRANSMEMBRANE 9 SUPERFAMILY PROTEIN"/>
    <property type="match status" value="1"/>
</dbReference>
<keyword evidence="6 7" id="KW-0472">Membrane</keyword>
<feature type="signal peptide" evidence="7">
    <location>
        <begin position="1"/>
        <end position="20"/>
    </location>
</feature>
<dbReference type="Pfam" id="PF02990">
    <property type="entry name" value="EMP70"/>
    <property type="match status" value="1"/>
</dbReference>
<evidence type="ECO:0000313" key="9">
    <source>
        <dbReference type="Proteomes" id="UP001189429"/>
    </source>
</evidence>
<keyword evidence="3 7" id="KW-0812">Transmembrane</keyword>
<evidence type="ECO:0000256" key="5">
    <source>
        <dbReference type="ARBA" id="ARBA00022989"/>
    </source>
</evidence>
<dbReference type="PANTHER" id="PTHR10766:SF111">
    <property type="entry name" value="TRANSMEMBRANE 9 SUPERFAMILY MEMBER 2"/>
    <property type="match status" value="1"/>
</dbReference>
<comment type="similarity">
    <text evidence="2 7">Belongs to the nonaspanin (TM9SF) (TC 9.A.2) family.</text>
</comment>
<evidence type="ECO:0000256" key="7">
    <source>
        <dbReference type="RuleBase" id="RU363079"/>
    </source>
</evidence>